<dbReference type="InterPro" id="IPR012467">
    <property type="entry name" value="DUF1684"/>
</dbReference>
<dbReference type="PANTHER" id="PTHR41913:SF1">
    <property type="entry name" value="DUF1684 DOMAIN-CONTAINING PROTEIN"/>
    <property type="match status" value="1"/>
</dbReference>
<gene>
    <name evidence="1" type="ORF">FHR98_000334</name>
</gene>
<dbReference type="EMBL" id="JACHXA010000001">
    <property type="protein sequence ID" value="MBB3064069.1"/>
    <property type="molecule type" value="Genomic_DNA"/>
</dbReference>
<sequence>MDGMGRPENSLLFERFPILAVADWRRQMAELFAAARRKGDSEVAWREWREGRDALIRDHTASPLVESERGRALPLPFFDYDPAYRFTVDLAAVDGSEEAWEIGADGTLRLQAVARTAGLAAALGAELTLYWLLGYGGGLFMPFSDATSARQTYGGGRYLLDSIKSADLGFREGRLLLDFNFAYNPSCAYSPDWTCPLAPPENKLTRPVMAGEKAPRASGSSGISHAAL</sequence>
<evidence type="ECO:0000313" key="1">
    <source>
        <dbReference type="EMBL" id="MBB3064069.1"/>
    </source>
</evidence>
<evidence type="ECO:0008006" key="3">
    <source>
        <dbReference type="Google" id="ProtNLM"/>
    </source>
</evidence>
<protein>
    <recommendedName>
        <fullName evidence="3">DUF1684 domain-containing protein</fullName>
    </recommendedName>
</protein>
<dbReference type="Pfam" id="PF07920">
    <property type="entry name" value="DUF1684"/>
    <property type="match status" value="1"/>
</dbReference>
<comment type="caution">
    <text evidence="1">The sequence shown here is derived from an EMBL/GenBank/DDBJ whole genome shotgun (WGS) entry which is preliminary data.</text>
</comment>
<proteinExistence type="predicted"/>
<evidence type="ECO:0000313" key="2">
    <source>
        <dbReference type="Proteomes" id="UP000581135"/>
    </source>
</evidence>
<dbReference type="Proteomes" id="UP000581135">
    <property type="component" value="Unassembled WGS sequence"/>
</dbReference>
<reference evidence="1 2" key="1">
    <citation type="submission" date="2020-08" db="EMBL/GenBank/DDBJ databases">
        <title>Genomic Encyclopedia of Type Strains, Phase III (KMG-III): the genomes of soil and plant-associated and newly described type strains.</title>
        <authorList>
            <person name="Whitman W."/>
        </authorList>
    </citation>
    <scope>NUCLEOTIDE SEQUENCE [LARGE SCALE GENOMIC DNA]</scope>
    <source>
        <strain evidence="1 2">CECT 8803</strain>
    </source>
</reference>
<dbReference type="AlphaFoldDB" id="A0A839SQ50"/>
<dbReference type="PANTHER" id="PTHR41913">
    <property type="entry name" value="DUF1684 DOMAIN-CONTAINING PROTEIN"/>
    <property type="match status" value="1"/>
</dbReference>
<accession>A0A839SQ50</accession>
<organism evidence="1 2">
    <name type="scientific">Limibacillus halophilus</name>
    <dbReference type="NCBI Taxonomy" id="1579333"/>
    <lineage>
        <taxon>Bacteria</taxon>
        <taxon>Pseudomonadati</taxon>
        <taxon>Pseudomonadota</taxon>
        <taxon>Alphaproteobacteria</taxon>
        <taxon>Rhodospirillales</taxon>
        <taxon>Rhodovibrionaceae</taxon>
        <taxon>Limibacillus</taxon>
    </lineage>
</organism>
<name>A0A839SQ50_9PROT</name>
<keyword evidence="2" id="KW-1185">Reference proteome</keyword>
<dbReference type="RefSeq" id="WP_246377306.1">
    <property type="nucleotide sequence ID" value="NZ_JACHXA010000001.1"/>
</dbReference>